<organism evidence="3 4">
    <name type="scientific">Prochlorococcus marinus (strain NATL1A)</name>
    <dbReference type="NCBI Taxonomy" id="167555"/>
    <lineage>
        <taxon>Bacteria</taxon>
        <taxon>Bacillati</taxon>
        <taxon>Cyanobacteriota</taxon>
        <taxon>Cyanophyceae</taxon>
        <taxon>Synechococcales</taxon>
        <taxon>Prochlorococcaceae</taxon>
        <taxon>Prochlorococcus</taxon>
    </lineage>
</organism>
<name>A2C5A3_PROM1</name>
<dbReference type="GO" id="GO:0009103">
    <property type="term" value="P:lipopolysaccharide biosynthetic process"/>
    <property type="evidence" value="ECO:0007669"/>
    <property type="project" value="TreeGrafter"/>
</dbReference>
<dbReference type="Pfam" id="PF00534">
    <property type="entry name" value="Glycos_transf_1"/>
    <property type="match status" value="2"/>
</dbReference>
<reference evidence="4" key="1">
    <citation type="journal article" date="2007" name="PLoS Genet.">
        <title>Patterns and implications of gene gain and loss in the evolution of Prochlorococcus.</title>
        <authorList>
            <person name="Kettler G.C."/>
            <person name="Martiny A.C."/>
            <person name="Huang K."/>
            <person name="Zucker J."/>
            <person name="Coleman M.L."/>
            <person name="Rodrigue S."/>
            <person name="Chen F."/>
            <person name="Lapidus A."/>
            <person name="Ferriera S."/>
            <person name="Johnson J."/>
            <person name="Steglich C."/>
            <person name="Church G.M."/>
            <person name="Richardson P."/>
            <person name="Chisholm S.W."/>
        </authorList>
    </citation>
    <scope>NUCLEOTIDE SEQUENCE [LARGE SCALE GENOMIC DNA]</scope>
    <source>
        <strain evidence="4">NATL1A</strain>
    </source>
</reference>
<dbReference type="GO" id="GO:0016757">
    <property type="term" value="F:glycosyltransferase activity"/>
    <property type="evidence" value="ECO:0007669"/>
    <property type="project" value="InterPro"/>
</dbReference>
<dbReference type="AlphaFoldDB" id="A2C5A3"/>
<keyword evidence="1" id="KW-0808">Transferase</keyword>
<dbReference type="SUPFAM" id="SSF53756">
    <property type="entry name" value="UDP-Glycosyltransferase/glycogen phosphorylase"/>
    <property type="match status" value="3"/>
</dbReference>
<protein>
    <recommendedName>
        <fullName evidence="2">Glycosyl transferase family 1 domain-containing protein</fullName>
    </recommendedName>
</protein>
<dbReference type="InterPro" id="IPR001296">
    <property type="entry name" value="Glyco_trans_1"/>
</dbReference>
<proteinExistence type="predicted"/>
<feature type="domain" description="Glycosyl transferase family 1" evidence="2">
    <location>
        <begin position="638"/>
        <end position="774"/>
    </location>
</feature>
<dbReference type="PANTHER" id="PTHR46401:SF2">
    <property type="entry name" value="GLYCOSYLTRANSFERASE WBBK-RELATED"/>
    <property type="match status" value="1"/>
</dbReference>
<dbReference type="RefSeq" id="WP_011824607.1">
    <property type="nucleotide sequence ID" value="NC_008819.1"/>
</dbReference>
<sequence>MKIGIDIQGCQSEGSKSRGIGRYSLTLIRYLIKYSRDDDEFILIANKSLDSVDIDFLSFITSCGSKVQYFEWIYPGATSGMSSSNTEKTAIAEQLRSYSFSLLNCDIILITSFFEGFRDNCIIEFDSNFDLPPIASIFYDLIPLLKPENYLDSNSEFKQFYLSRLDLLNEVSCLLSISNSSSKEAEKYLSIDKKDIHNIYAGCDQSTFYPRKLIEDSNKTTYSLGKYILYSGAGDPRKNIQRLVEAYSLLAKDIIWNYKLVLVGKLLPEEISLIKSWITSVNLTENNIVLLGYVSDDELASLYRNCTLFVFPSLHEGFGLPALEAMSCGAVVLGSNTTSIPEVIQNESALFDPENVNEMAELISKALTNKLFYKELSSNLIKRASKFTWENTALKALNAMRVTIMKSQKSSLSNNDITSILSFKNKQYDLMLDNIVNILATANTLSNDEDYLVNLAASISSCELNSKYLKQFKINDLDFPTWRIEGPFDSNYSLAILNRELSLALKKSIPNLSILSTEGPGDYHPNINFLKKFPSLYNLYIDSLEDNNQTPIIVSRNLYPPRVNDLHSRINILHAYGWEESEIPSEWIAEFNLYLDGITVMSTQVKKNLIDSGFYKPVSVCGLGVDHIIRSPECKNFNLPARNFKFLHISSCFPRKGVKALLDAYGKAFTINDDVSLIIKTFTNPHNKIRHFLQEYKEKNASFPHVILIEDEYSLPEIKALYKISNAYVSPSHGEGFGLPIAEAMSNQIPVITTSWGGQLDFVSEKNAWLIDFKFAYSETHFKQFNSVWAEPSSNHLAQQMKLLKDADSSEIIKKTEIAYDEITSNYSWEKTANINVKFVNKLLKHDDINHVKLGVITTWNVMCGVASYTSNLLKNLDHQKFIFAPYSESILKDDSPNICRCWDINKPFTDQIKNNILKYKITTIIIEFNYGFFDFSSLNELIKFLYKNNILIIIQMHSTIDPIEIKNKSLNTIVQSLHLADRILVHTCSDLNRLKKINIINNVSIFPHGVLDFPLVNEYSLNNFSLNNIFNFKQKKFNFATSGFSLPNKGFLELVKTVSILVEQNLDIHFTFFTPNYNNNFAFYSKEVSNLIKELNLENYISFDYTYYAEHEIVNFLSKMDAIVYPYQFSNESSSASVRQGIASGSRVIVTPISIFEDVIDVVDVLPGISPEEMAVGIIDWINSNRYEKYTNSKNNQSVLLNKWRKSHLFSNLSSRLSRLITALEVDRNFL</sequence>
<evidence type="ECO:0000313" key="3">
    <source>
        <dbReference type="EMBL" id="ABM76663.1"/>
    </source>
</evidence>
<dbReference type="CDD" id="cd03801">
    <property type="entry name" value="GT4_PimA-like"/>
    <property type="match status" value="1"/>
</dbReference>
<dbReference type="EMBL" id="CP000553">
    <property type="protein sequence ID" value="ABM76663.1"/>
    <property type="molecule type" value="Genomic_DNA"/>
</dbReference>
<dbReference type="KEGG" id="pme:NATL1_21071"/>
<evidence type="ECO:0000259" key="2">
    <source>
        <dbReference type="Pfam" id="PF00534"/>
    </source>
</evidence>
<evidence type="ECO:0000256" key="1">
    <source>
        <dbReference type="ARBA" id="ARBA00022679"/>
    </source>
</evidence>
<dbReference type="PANTHER" id="PTHR46401">
    <property type="entry name" value="GLYCOSYLTRANSFERASE WBBK-RELATED"/>
    <property type="match status" value="1"/>
</dbReference>
<dbReference type="Gene3D" id="3.40.50.2000">
    <property type="entry name" value="Glycogen Phosphorylase B"/>
    <property type="match status" value="4"/>
</dbReference>
<gene>
    <name evidence="3" type="ordered locus">NATL1_21071</name>
</gene>
<dbReference type="eggNOG" id="COG0438">
    <property type="taxonomic scope" value="Bacteria"/>
</dbReference>
<dbReference type="Proteomes" id="UP000002592">
    <property type="component" value="Chromosome"/>
</dbReference>
<evidence type="ECO:0000313" key="4">
    <source>
        <dbReference type="Proteomes" id="UP000002592"/>
    </source>
</evidence>
<dbReference type="CAZy" id="GT4">
    <property type="family name" value="Glycosyltransferase Family 4"/>
</dbReference>
<accession>A2C5A3</accession>
<feature type="domain" description="Glycosyl transferase family 1" evidence="2">
    <location>
        <begin position="225"/>
        <end position="386"/>
    </location>
</feature>
<dbReference type="CDD" id="cd03809">
    <property type="entry name" value="GT4_MtfB-like"/>
    <property type="match status" value="1"/>
</dbReference>
<dbReference type="HOGENOM" id="CLU_007278_0_0_3"/>